<dbReference type="RefSeq" id="WP_232055493.1">
    <property type="nucleotide sequence ID" value="NZ_LS992241.1"/>
</dbReference>
<evidence type="ECO:0000256" key="1">
    <source>
        <dbReference type="SAM" id="Phobius"/>
    </source>
</evidence>
<reference evidence="3" key="1">
    <citation type="submission" date="2018-08" db="EMBL/GenBank/DDBJ databases">
        <authorList>
            <person name="Chevrot R."/>
        </authorList>
    </citation>
    <scope>NUCLEOTIDE SEQUENCE [LARGE SCALE GENOMIC DNA]</scope>
</reference>
<sequence length="410" mass="46557">MKAPTLANARGYVRVRIRGGNAESFINAVVSKQIQVWNVQRTSFQDFQCYVLLSDYFNLRPILKQTGCRVHVEQRIGWPFALRRVLRRKFFLIGFAMFMLGLYMLSSLVWSIDVKGNDRIPTEQVLAAAKEQGIYPFQWTFRLRDPDLIAKAMHTKLKEASWVGVNWEGTRVSIQVIEATKPDSLKLVNPRHIVASEDAIVTDIIAENGRAVVARNARVKKGAVLISGAVGTETEPKDVAAKGEARGLVWHQYEISSPLVMKHKVYTGEEKERKYIVTGNRRLMVSGFGDIPYAHYEQLQEDNTLKWRQLSLPIGWTNEKIKEVQFASEERTETQAAEAGLKQARADVLGKNGPNARIHSEKILHQKTDNGKVVMKVLFEVEQSIAEELPLVRQFEQKSQPESEPHEQGH</sequence>
<proteinExistence type="predicted"/>
<dbReference type="Proteomes" id="UP000304148">
    <property type="component" value="Chromosome"/>
</dbReference>
<keyword evidence="1" id="KW-0812">Transmembrane</keyword>
<organism evidence="2 3">
    <name type="scientific">Paenibacillus alvei</name>
    <name type="common">Bacillus alvei</name>
    <dbReference type="NCBI Taxonomy" id="44250"/>
    <lineage>
        <taxon>Bacteria</taxon>
        <taxon>Bacillati</taxon>
        <taxon>Bacillota</taxon>
        <taxon>Bacilli</taxon>
        <taxon>Bacillales</taxon>
        <taxon>Paenibacillaceae</taxon>
        <taxon>Paenibacillus</taxon>
    </lineage>
</organism>
<name>A0A383R6G9_PAEAL</name>
<feature type="transmembrane region" description="Helical" evidence="1">
    <location>
        <begin position="90"/>
        <end position="112"/>
    </location>
</feature>
<protein>
    <submittedName>
        <fullName evidence="2">Sporulation protein YqfD</fullName>
    </submittedName>
</protein>
<dbReference type="Pfam" id="PF06898">
    <property type="entry name" value="YqfD"/>
    <property type="match status" value="1"/>
</dbReference>
<dbReference type="InterPro" id="IPR010690">
    <property type="entry name" value="YqfD"/>
</dbReference>
<accession>A0A383R6G9</accession>
<gene>
    <name evidence="2" type="ORF">PBLR_10950</name>
</gene>
<dbReference type="PIRSF" id="PIRSF029895">
    <property type="entry name" value="SpoIV"/>
    <property type="match status" value="1"/>
</dbReference>
<dbReference type="NCBIfam" id="TIGR02876">
    <property type="entry name" value="spore_yqfD"/>
    <property type="match status" value="1"/>
</dbReference>
<keyword evidence="1" id="KW-0472">Membrane</keyword>
<dbReference type="AlphaFoldDB" id="A0A383R6G9"/>
<evidence type="ECO:0000313" key="2">
    <source>
        <dbReference type="EMBL" id="SYX82528.1"/>
    </source>
</evidence>
<dbReference type="EMBL" id="LS992241">
    <property type="protein sequence ID" value="SYX82528.1"/>
    <property type="molecule type" value="Genomic_DNA"/>
</dbReference>
<keyword evidence="1" id="KW-1133">Transmembrane helix</keyword>
<evidence type="ECO:0000313" key="3">
    <source>
        <dbReference type="Proteomes" id="UP000304148"/>
    </source>
</evidence>